<dbReference type="Proteomes" id="UP000031167">
    <property type="component" value="Unassembled WGS sequence"/>
</dbReference>
<accession>A0A0B4D5D3</accession>
<reference evidence="1 2" key="1">
    <citation type="submission" date="2014-12" db="EMBL/GenBank/DDBJ databases">
        <title>Genome sequencing of Chryseobacterium taiwanense TPW19.</title>
        <authorList>
            <person name="Tan P.W."/>
            <person name="Chan K.-G."/>
        </authorList>
    </citation>
    <scope>NUCLEOTIDE SEQUENCE [LARGE SCALE GENOMIC DNA]</scope>
    <source>
        <strain evidence="1 2">TPW19</strain>
    </source>
</reference>
<dbReference type="AlphaFoldDB" id="A0A0B4D5D3"/>
<name>A0A0B4D5D3_9FLAO</name>
<organism evidence="1 2">
    <name type="scientific">Chryseobacterium taiwanense</name>
    <dbReference type="NCBI Taxonomy" id="363331"/>
    <lineage>
        <taxon>Bacteria</taxon>
        <taxon>Pseudomonadati</taxon>
        <taxon>Bacteroidota</taxon>
        <taxon>Flavobacteriia</taxon>
        <taxon>Flavobacteriales</taxon>
        <taxon>Weeksellaceae</taxon>
        <taxon>Chryseobacterium group</taxon>
        <taxon>Chryseobacterium</taxon>
    </lineage>
</organism>
<evidence type="ECO:0000313" key="2">
    <source>
        <dbReference type="Proteomes" id="UP000031167"/>
    </source>
</evidence>
<dbReference type="OrthoDB" id="1340494at2"/>
<dbReference type="EMBL" id="JWTA01000015">
    <property type="protein sequence ID" value="KIC61886.1"/>
    <property type="molecule type" value="Genomic_DNA"/>
</dbReference>
<protein>
    <submittedName>
        <fullName evidence="1">Uncharacterized protein</fullName>
    </submittedName>
</protein>
<keyword evidence="2" id="KW-1185">Reference proteome</keyword>
<proteinExistence type="predicted"/>
<evidence type="ECO:0000313" key="1">
    <source>
        <dbReference type="EMBL" id="KIC61886.1"/>
    </source>
</evidence>
<dbReference type="RefSeq" id="WP_039371860.1">
    <property type="nucleotide sequence ID" value="NZ_JWTA01000015.1"/>
</dbReference>
<comment type="caution">
    <text evidence="1">The sequence shown here is derived from an EMBL/GenBank/DDBJ whole genome shotgun (WGS) entry which is preliminary data.</text>
</comment>
<sequence length="291" mass="33841">MFKKKLLINEVFEQVRRESGKESKSGQALYLCVYLEENLKFLIADKTLVRYYDAFLRDDKDLNIDSQVLDKLSEYIGYKNFMEFSRTFTKKGEETSKTIIKIDFDDHSEFFSEKRSNIIVNITNLNTNDSIPTFKIPNGIKQNGLGFMELLLLALLLTSNIAFSSNNNSSDKGITMPFTLLSRVKPPIEKDYMYWNGERYIATDSSFVGPGFDVVAMNEHKYRYFQKIMRKDTLSDINALGRTWYSKYDNIVEFFTDDGVNPENGRELRKSTPQILYKYAGRSKDITEIEE</sequence>
<gene>
    <name evidence="1" type="ORF">RM51_16085</name>
</gene>